<keyword evidence="2" id="KW-1185">Reference proteome</keyword>
<dbReference type="STRING" id="1908257.BKK47_03640"/>
<dbReference type="Proteomes" id="UP000189426">
    <property type="component" value="Unassembled WGS sequence"/>
</dbReference>
<accession>A0A1V3IHA3</accession>
<proteinExistence type="predicted"/>
<sequence length="278" mass="32581">MLMSYKKRKIIQVGVYQQQNDVQFVWLDNLKQVQFLSFLISETNIKTQLMARVIQTFPQSRLQLCLIGCVSPHLTWSKTLILPHILNAQECEQQCSFVLQKELPIPLDELWFDYACTDLKQGFRLDIHAIRQQTACEIQRICDELLLNVLDVAHHAIMRTFHFLLGEEIQENALYLYQDESHCVAIMNMSHSQQLLQTSENLTALYAQFCQRFDVEIECIYVYQTADTEQTDLPENWRRVTTNLPFIALGNALWQRNLLQNNADFSTVILNDKLNERH</sequence>
<evidence type="ECO:0000313" key="2">
    <source>
        <dbReference type="Proteomes" id="UP000189426"/>
    </source>
</evidence>
<evidence type="ECO:0000313" key="1">
    <source>
        <dbReference type="EMBL" id="OOF40504.1"/>
    </source>
</evidence>
<reference evidence="1 2" key="1">
    <citation type="submission" date="2016-10" db="EMBL/GenBank/DDBJ databases">
        <title>Rodentibacter gen. nov. and new species.</title>
        <authorList>
            <person name="Christensen H."/>
        </authorList>
    </citation>
    <scope>NUCLEOTIDE SEQUENCE [LARGE SCALE GENOMIC DNA]</scope>
    <source>
        <strain evidence="1 2">Ppn418</strain>
    </source>
</reference>
<name>A0A1V3IHA3_9PAST</name>
<dbReference type="RefSeq" id="WP_077493566.1">
    <property type="nucleotide sequence ID" value="NZ_MLHG01000020.1"/>
</dbReference>
<comment type="caution">
    <text evidence="1">The sequence shown here is derived from an EMBL/GenBank/DDBJ whole genome shotgun (WGS) entry which is preliminary data.</text>
</comment>
<dbReference type="EMBL" id="MLHG01000020">
    <property type="protein sequence ID" value="OOF40504.1"/>
    <property type="molecule type" value="Genomic_DNA"/>
</dbReference>
<dbReference type="AlphaFoldDB" id="A0A1V3IHA3"/>
<gene>
    <name evidence="1" type="ORF">BKK47_03640</name>
</gene>
<organism evidence="1 2">
    <name type="scientific">Rodentibacter mrazii</name>
    <dbReference type="NCBI Taxonomy" id="1908257"/>
    <lineage>
        <taxon>Bacteria</taxon>
        <taxon>Pseudomonadati</taxon>
        <taxon>Pseudomonadota</taxon>
        <taxon>Gammaproteobacteria</taxon>
        <taxon>Pasteurellales</taxon>
        <taxon>Pasteurellaceae</taxon>
        <taxon>Rodentibacter</taxon>
    </lineage>
</organism>
<protein>
    <submittedName>
        <fullName evidence="1">Competence protein ComA</fullName>
    </submittedName>
</protein>